<sequence>MGKRQKQVSRPNNFQRENSKEIPVDLLIEIFSRLTVKDIAWCRCLSTLWSSVLRRRDLTELFLKISSAQPRMLFTFLHNSMSSPYVCKILAPVRGFLCTKTSNHVIYNPSTGEYITLPRVFCFPTAYVSEDFASLVSTLGMEKVSWRMVECLIPHRPLRTEIYIDGVLYYLINCKGQLGVLWPQTIGLDCLHIGIVGMTSGGEIVLSTSNLNDPFYIFYYGVVLITLNVVEIQFGNIAEKAKYSRIYTFIDYVENVERLD</sequence>
<feature type="domain" description="F-box associated beta-propeller type 3" evidence="2">
    <location>
        <begin position="135"/>
        <end position="174"/>
    </location>
</feature>
<proteinExistence type="predicted"/>
<dbReference type="SUPFAM" id="SSF81383">
    <property type="entry name" value="F-box domain"/>
    <property type="match status" value="1"/>
</dbReference>
<dbReference type="PANTHER" id="PTHR31111:SF94">
    <property type="entry name" value="E3 UBIQUITIN-PROTEIN LIGASE SGIP1"/>
    <property type="match status" value="1"/>
</dbReference>
<dbReference type="Pfam" id="PF08268">
    <property type="entry name" value="FBA_3"/>
    <property type="match status" value="2"/>
</dbReference>
<dbReference type="PANTHER" id="PTHR31111">
    <property type="entry name" value="BNAA05G37150D PROTEIN-RELATED"/>
    <property type="match status" value="1"/>
</dbReference>
<reference evidence="4" key="2">
    <citation type="submission" date="2025-08" db="UniProtKB">
        <authorList>
            <consortium name="RefSeq"/>
        </authorList>
    </citation>
    <scope>IDENTIFICATION</scope>
    <source>
        <tissue evidence="4">Leaf</tissue>
    </source>
</reference>
<reference evidence="3" key="1">
    <citation type="journal article" date="2014" name="Nat. Commun.">
        <title>The emerging biofuel crop Camelina sativa retains a highly undifferentiated hexaploid genome structure.</title>
        <authorList>
            <person name="Kagale S."/>
            <person name="Koh C."/>
            <person name="Nixon J."/>
            <person name="Bollina V."/>
            <person name="Clarke W.E."/>
            <person name="Tuteja R."/>
            <person name="Spillane C."/>
            <person name="Robinson S.J."/>
            <person name="Links M.G."/>
            <person name="Clarke C."/>
            <person name="Higgins E.E."/>
            <person name="Huebert T."/>
            <person name="Sharpe A.G."/>
            <person name="Parkin I.A."/>
        </authorList>
    </citation>
    <scope>NUCLEOTIDE SEQUENCE [LARGE SCALE GENOMIC DNA]</scope>
    <source>
        <strain evidence="3">cv. DH55</strain>
    </source>
</reference>
<protein>
    <submittedName>
        <fullName evidence="4">F-box protein At3g47020</fullName>
    </submittedName>
</protein>
<dbReference type="Proteomes" id="UP000694864">
    <property type="component" value="Chromosome 9"/>
</dbReference>
<dbReference type="Gene3D" id="1.20.1280.50">
    <property type="match status" value="1"/>
</dbReference>
<evidence type="ECO:0000313" key="4">
    <source>
        <dbReference type="RefSeq" id="XP_019085517.1"/>
    </source>
</evidence>
<dbReference type="RefSeq" id="XP_019085517.1">
    <property type="nucleotide sequence ID" value="XM_019229972.1"/>
</dbReference>
<dbReference type="GeneID" id="109126436"/>
<gene>
    <name evidence="4" type="primary">LOC109126436</name>
</gene>
<dbReference type="InterPro" id="IPR001810">
    <property type="entry name" value="F-box_dom"/>
</dbReference>
<name>A0ABM1QFH9_CAMSA</name>
<dbReference type="Pfam" id="PF00646">
    <property type="entry name" value="F-box"/>
    <property type="match status" value="1"/>
</dbReference>
<feature type="domain" description="F-box associated beta-propeller type 3" evidence="2">
    <location>
        <begin position="192"/>
        <end position="253"/>
    </location>
</feature>
<keyword evidence="3" id="KW-1185">Reference proteome</keyword>
<evidence type="ECO:0000259" key="2">
    <source>
        <dbReference type="Pfam" id="PF08268"/>
    </source>
</evidence>
<accession>A0ABM1QFH9</accession>
<dbReference type="InterPro" id="IPR013187">
    <property type="entry name" value="F-box-assoc_dom_typ3"/>
</dbReference>
<feature type="domain" description="F-box" evidence="1">
    <location>
        <begin position="22"/>
        <end position="59"/>
    </location>
</feature>
<organism evidence="3 4">
    <name type="scientific">Camelina sativa</name>
    <name type="common">False flax</name>
    <name type="synonym">Myagrum sativum</name>
    <dbReference type="NCBI Taxonomy" id="90675"/>
    <lineage>
        <taxon>Eukaryota</taxon>
        <taxon>Viridiplantae</taxon>
        <taxon>Streptophyta</taxon>
        <taxon>Embryophyta</taxon>
        <taxon>Tracheophyta</taxon>
        <taxon>Spermatophyta</taxon>
        <taxon>Magnoliopsida</taxon>
        <taxon>eudicotyledons</taxon>
        <taxon>Gunneridae</taxon>
        <taxon>Pentapetalae</taxon>
        <taxon>rosids</taxon>
        <taxon>malvids</taxon>
        <taxon>Brassicales</taxon>
        <taxon>Brassicaceae</taxon>
        <taxon>Camelineae</taxon>
        <taxon>Camelina</taxon>
    </lineage>
</organism>
<dbReference type="InterPro" id="IPR036047">
    <property type="entry name" value="F-box-like_dom_sf"/>
</dbReference>
<evidence type="ECO:0000313" key="3">
    <source>
        <dbReference type="Proteomes" id="UP000694864"/>
    </source>
</evidence>
<evidence type="ECO:0000259" key="1">
    <source>
        <dbReference type="Pfam" id="PF00646"/>
    </source>
</evidence>